<dbReference type="InterPro" id="IPR045892">
    <property type="entry name" value="CrtISO-like"/>
</dbReference>
<feature type="domain" description="Amine oxidase" evidence="1">
    <location>
        <begin position="12"/>
        <end position="490"/>
    </location>
</feature>
<organism evidence="2 3">
    <name type="scientific">Acetobacterium wieringae</name>
    <dbReference type="NCBI Taxonomy" id="52694"/>
    <lineage>
        <taxon>Bacteria</taxon>
        <taxon>Bacillati</taxon>
        <taxon>Bacillota</taxon>
        <taxon>Clostridia</taxon>
        <taxon>Eubacteriales</taxon>
        <taxon>Eubacteriaceae</taxon>
        <taxon>Acetobacterium</taxon>
    </lineage>
</organism>
<dbReference type="InterPro" id="IPR002937">
    <property type="entry name" value="Amino_oxidase"/>
</dbReference>
<reference evidence="2 3" key="1">
    <citation type="submission" date="2015-09" db="EMBL/GenBank/DDBJ databases">
        <title>Genome sequence of Acetobacterium wieringae DSM 1911.</title>
        <authorList>
            <person name="Poehlein A."/>
            <person name="Bengelsdorf F.R."/>
            <person name="Schiel-Bengelsdorf B."/>
            <person name="Duerre P."/>
            <person name="Daniel R."/>
        </authorList>
    </citation>
    <scope>NUCLEOTIDE SEQUENCE [LARGE SCALE GENOMIC DNA]</scope>
    <source>
        <strain evidence="2 3">DSM 1911</strain>
    </source>
</reference>
<keyword evidence="2" id="KW-0560">Oxidoreductase</keyword>
<dbReference type="AlphaFoldDB" id="A0A1F2PIK6"/>
<sequence length="630" mass="70086">MEYDAIIIGGGLSGLTAGSLLAKSGLKVAVIEKSYNPGGSCGIFKRNGVTFDIGAAMLFGFGEQGFNAHRFVFDCLEEPIEVVKHELLYCIHFKGQVIRFGADIDAFAAQLGTVFPSERANIRRFYRDLEKMYQDVMVESPSYTTPDEIPAKGALKSLIKHPLSYARFLGYLNKSARSLLEGYFADPEIFKFFDKITSTYCYATLEEAPAVLAAVMFVDNHLGGSYYPAGSTIFLPGKLEKVIEEYGGTMVLEKEVVKIIFEHNRPVGVVLSSGEAVYGRDLIYSGTVWNLYGKLIDRPNLSLERARWAARQVPTYPSVVLYAQVDKAVIPLDTQPVEMLVGNPDRLDESEVTVYISSLDDKTLCDPDSHVVLAIGPSFKDWEAANEGAYQECKEQEKVRLMGVLEERFPGFKKSIRFAELASPRTIAYYTNKNGGAVAGPKQMLGQHMFMRLHTRTEWDNLFCCGESTVMGTGTPTVTTSGIAAANAVLKKRGLLPYVYQPERKQMVRILKRPVTAEKLYADVPTEIRTLMQKAARCEYCEHPYCGLGMPAHLRNLDIRGIMRRVAVGNLVGAGKRLAAYCQEHRLQIDCESLELSQCECQCILNTRTGQPVEIQAVIDQLQALLRQNQ</sequence>
<dbReference type="GO" id="GO:0051536">
    <property type="term" value="F:iron-sulfur cluster binding"/>
    <property type="evidence" value="ECO:0007669"/>
    <property type="project" value="InterPro"/>
</dbReference>
<comment type="caution">
    <text evidence="2">The sequence shown here is derived from an EMBL/GenBank/DDBJ whole genome shotgun (WGS) entry which is preliminary data.</text>
</comment>
<accession>A0A1F2PIK6</accession>
<evidence type="ECO:0000313" key="2">
    <source>
        <dbReference type="EMBL" id="OFV70551.1"/>
    </source>
</evidence>
<protein>
    <submittedName>
        <fullName evidence="2">Hydroxyneurosporene desaturase</fullName>
        <ecNumber evidence="2">1.3.99.27</ecNumber>
    </submittedName>
</protein>
<dbReference type="InterPro" id="IPR009051">
    <property type="entry name" value="Helical_ferredxn"/>
</dbReference>
<dbReference type="RefSeq" id="WP_070371329.1">
    <property type="nucleotide sequence ID" value="NZ_LKEU01000030.1"/>
</dbReference>
<proteinExistence type="predicted"/>
<dbReference type="PANTHER" id="PTHR46313:SF3">
    <property type="entry name" value="PROLYCOPENE ISOMERASE, CHLOROPLASTIC"/>
    <property type="match status" value="1"/>
</dbReference>
<dbReference type="EMBL" id="LKEU01000030">
    <property type="protein sequence ID" value="OFV70551.1"/>
    <property type="molecule type" value="Genomic_DNA"/>
</dbReference>
<dbReference type="GO" id="GO:0016491">
    <property type="term" value="F:oxidoreductase activity"/>
    <property type="evidence" value="ECO:0007669"/>
    <property type="project" value="UniProtKB-KW"/>
</dbReference>
<name>A0A1F2PIK6_9FIRM</name>
<dbReference type="Gene3D" id="1.10.1060.10">
    <property type="entry name" value="Alpha-helical ferredoxin"/>
    <property type="match status" value="1"/>
</dbReference>
<dbReference type="Gene3D" id="3.50.50.60">
    <property type="entry name" value="FAD/NAD(P)-binding domain"/>
    <property type="match status" value="2"/>
</dbReference>
<evidence type="ECO:0000313" key="3">
    <source>
        <dbReference type="Proteomes" id="UP000176244"/>
    </source>
</evidence>
<dbReference type="EC" id="1.3.99.27" evidence="2"/>
<dbReference type="GO" id="GO:0016116">
    <property type="term" value="P:carotenoid metabolic process"/>
    <property type="evidence" value="ECO:0007669"/>
    <property type="project" value="InterPro"/>
</dbReference>
<gene>
    <name evidence="2" type="primary">crtD</name>
    <name evidence="2" type="ORF">ACWI_20300</name>
</gene>
<dbReference type="PANTHER" id="PTHR46313">
    <property type="match status" value="1"/>
</dbReference>
<dbReference type="OrthoDB" id="9814556at2"/>
<dbReference type="STRING" id="52694.ACWI_20300"/>
<evidence type="ECO:0000259" key="1">
    <source>
        <dbReference type="Pfam" id="PF01593"/>
    </source>
</evidence>
<dbReference type="SUPFAM" id="SSF51905">
    <property type="entry name" value="FAD/NAD(P)-binding domain"/>
    <property type="match status" value="1"/>
</dbReference>
<dbReference type="Proteomes" id="UP000176244">
    <property type="component" value="Unassembled WGS sequence"/>
</dbReference>
<dbReference type="Pfam" id="PF01593">
    <property type="entry name" value="Amino_oxidase"/>
    <property type="match status" value="1"/>
</dbReference>
<dbReference type="InterPro" id="IPR036188">
    <property type="entry name" value="FAD/NAD-bd_sf"/>
</dbReference>